<dbReference type="PANTHER" id="PTHR37302">
    <property type="entry name" value="SLR1116 PROTEIN"/>
    <property type="match status" value="1"/>
</dbReference>
<keyword evidence="5" id="KW-1185">Reference proteome</keyword>
<dbReference type="Proteomes" id="UP000092528">
    <property type="component" value="Chromosome 2"/>
</dbReference>
<protein>
    <recommendedName>
        <fullName evidence="6">Damage-inducible protein DinB</fullName>
    </recommendedName>
</protein>
<dbReference type="PATRIC" id="fig|45658.7.peg.3843"/>
<dbReference type="AlphaFoldDB" id="A0A1C7FG50"/>
<reference evidence="4 5" key="1">
    <citation type="submission" date="2016-07" db="EMBL/GenBank/DDBJ databases">
        <title>Genome sequencing of Vibrio scophthalmi strain VS-05, an isolated from Paralichthys olivaceus.</title>
        <authorList>
            <person name="Han H.-J."/>
        </authorList>
    </citation>
    <scope>NUCLEOTIDE SEQUENCE [LARGE SCALE GENOMIC DNA]</scope>
    <source>
        <strain evidence="4 5">VS-05</strain>
    </source>
</reference>
<evidence type="ECO:0000313" key="4">
    <source>
        <dbReference type="EMBL" id="ANU38912.1"/>
    </source>
</evidence>
<organism evidence="4 5">
    <name type="scientific">Vibrio scophthalmi</name>
    <dbReference type="NCBI Taxonomy" id="45658"/>
    <lineage>
        <taxon>Bacteria</taxon>
        <taxon>Pseudomonadati</taxon>
        <taxon>Pseudomonadota</taxon>
        <taxon>Gammaproteobacteria</taxon>
        <taxon>Vibrionales</taxon>
        <taxon>Vibrionaceae</taxon>
        <taxon>Vibrio</taxon>
    </lineage>
</organism>
<dbReference type="STRING" id="45658.VSVS12_03364"/>
<name>A0A1C7FG50_9VIBR</name>
<comment type="similarity">
    <text evidence="1">Belongs to the DinB family.</text>
</comment>
<dbReference type="EMBL" id="CP016415">
    <property type="protein sequence ID" value="ANU38912.1"/>
    <property type="molecule type" value="Genomic_DNA"/>
</dbReference>
<dbReference type="SUPFAM" id="SSF109854">
    <property type="entry name" value="DinB/YfiT-like putative metalloenzymes"/>
    <property type="match status" value="1"/>
</dbReference>
<evidence type="ECO:0008006" key="6">
    <source>
        <dbReference type="Google" id="ProtNLM"/>
    </source>
</evidence>
<accession>A0A1C7FG50</accession>
<sequence>MSPVQHYLLFAEYNQRMNGQLYQTIEPLSTETINQDRGLFFQSILGTLNHLLVGDLIWLRRFGHFSERYVSLASLVSWPVPTSLSDILYRDFSELKQARESLDRLIVEWLTNEVYSEDFIHKLVYANTAGVVSERNFGALISHLFNHQTHHRGQLSTVLSQLGVDVGTTDFLLEIPDDRI</sequence>
<dbReference type="InterPro" id="IPR034660">
    <property type="entry name" value="DinB/YfiT-like"/>
</dbReference>
<feature type="binding site" evidence="3">
    <location>
        <position position="151"/>
    </location>
    <ligand>
        <name>a divalent metal cation</name>
        <dbReference type="ChEBI" id="CHEBI:60240"/>
    </ligand>
</feature>
<proteinExistence type="inferred from homology"/>
<gene>
    <name evidence="4" type="ORF">VSVS05_03876</name>
</gene>
<feature type="binding site" evidence="3">
    <location>
        <position position="50"/>
    </location>
    <ligand>
        <name>a divalent metal cation</name>
        <dbReference type="ChEBI" id="CHEBI:60240"/>
    </ligand>
</feature>
<dbReference type="GeneID" id="96874081"/>
<dbReference type="GO" id="GO:0046872">
    <property type="term" value="F:metal ion binding"/>
    <property type="evidence" value="ECO:0007669"/>
    <property type="project" value="UniProtKB-KW"/>
</dbReference>
<dbReference type="Gene3D" id="1.20.120.450">
    <property type="entry name" value="dinb family like domain"/>
    <property type="match status" value="1"/>
</dbReference>
<evidence type="ECO:0000313" key="5">
    <source>
        <dbReference type="Proteomes" id="UP000092528"/>
    </source>
</evidence>
<dbReference type="PANTHER" id="PTHR37302:SF1">
    <property type="entry name" value="PROTEIN DINB"/>
    <property type="match status" value="1"/>
</dbReference>
<dbReference type="InterPro" id="IPR007837">
    <property type="entry name" value="DinB"/>
</dbReference>
<dbReference type="RefSeq" id="WP_065546555.1">
    <property type="nucleotide sequence ID" value="NZ_CP016415.1"/>
</dbReference>
<keyword evidence="2 3" id="KW-0479">Metal-binding</keyword>
<evidence type="ECO:0000256" key="3">
    <source>
        <dbReference type="PIRSR" id="PIRSR607837-1"/>
    </source>
</evidence>
<evidence type="ECO:0000256" key="1">
    <source>
        <dbReference type="ARBA" id="ARBA00008635"/>
    </source>
</evidence>
<feature type="binding site" evidence="3">
    <location>
        <position position="147"/>
    </location>
    <ligand>
        <name>a divalent metal cation</name>
        <dbReference type="ChEBI" id="CHEBI:60240"/>
    </ligand>
</feature>
<evidence type="ECO:0000256" key="2">
    <source>
        <dbReference type="ARBA" id="ARBA00022723"/>
    </source>
</evidence>
<dbReference type="Pfam" id="PF05163">
    <property type="entry name" value="DinB"/>
    <property type="match status" value="1"/>
</dbReference>